<dbReference type="Proteomes" id="UP001153954">
    <property type="component" value="Unassembled WGS sequence"/>
</dbReference>
<dbReference type="InterPro" id="IPR001930">
    <property type="entry name" value="Peptidase_M1"/>
</dbReference>
<evidence type="ECO:0000256" key="1">
    <source>
        <dbReference type="ARBA" id="ARBA00004609"/>
    </source>
</evidence>
<dbReference type="GO" id="GO:0070006">
    <property type="term" value="F:metalloaminopeptidase activity"/>
    <property type="evidence" value="ECO:0007669"/>
    <property type="project" value="TreeGrafter"/>
</dbReference>
<dbReference type="InterPro" id="IPR034016">
    <property type="entry name" value="M1_APN-typ"/>
</dbReference>
<comment type="caution">
    <text evidence="7">The sequence shown here is derived from an EMBL/GenBank/DDBJ whole genome shotgun (WGS) entry which is preliminary data.</text>
</comment>
<dbReference type="Pfam" id="PF01433">
    <property type="entry name" value="Peptidase_M1"/>
    <property type="match status" value="1"/>
</dbReference>
<dbReference type="InterPro" id="IPR050344">
    <property type="entry name" value="Peptidase_M1_aminopeptidases"/>
</dbReference>
<dbReference type="Gene3D" id="3.30.2010.30">
    <property type="match status" value="1"/>
</dbReference>
<organism evidence="7 8">
    <name type="scientific">Euphydryas editha</name>
    <name type="common">Edith's checkerspot</name>
    <dbReference type="NCBI Taxonomy" id="104508"/>
    <lineage>
        <taxon>Eukaryota</taxon>
        <taxon>Metazoa</taxon>
        <taxon>Ecdysozoa</taxon>
        <taxon>Arthropoda</taxon>
        <taxon>Hexapoda</taxon>
        <taxon>Insecta</taxon>
        <taxon>Pterygota</taxon>
        <taxon>Neoptera</taxon>
        <taxon>Endopterygota</taxon>
        <taxon>Lepidoptera</taxon>
        <taxon>Glossata</taxon>
        <taxon>Ditrysia</taxon>
        <taxon>Papilionoidea</taxon>
        <taxon>Nymphalidae</taxon>
        <taxon>Nymphalinae</taxon>
        <taxon>Euphydryas</taxon>
    </lineage>
</organism>
<dbReference type="PANTHER" id="PTHR11533:SF301">
    <property type="entry name" value="AMINOPEPTIDASE"/>
    <property type="match status" value="1"/>
</dbReference>
<feature type="domain" description="Peptidase M1 membrane alanine aminopeptidase" evidence="5">
    <location>
        <begin position="266"/>
        <end position="315"/>
    </location>
</feature>
<evidence type="ECO:0000256" key="2">
    <source>
        <dbReference type="ARBA" id="ARBA00022622"/>
    </source>
</evidence>
<dbReference type="PRINTS" id="PR00756">
    <property type="entry name" value="ALADIPTASE"/>
</dbReference>
<reference evidence="7" key="1">
    <citation type="submission" date="2022-03" db="EMBL/GenBank/DDBJ databases">
        <authorList>
            <person name="Tunstrom K."/>
        </authorList>
    </citation>
    <scope>NUCLEOTIDE SEQUENCE</scope>
</reference>
<dbReference type="CDD" id="cd09601">
    <property type="entry name" value="M1_APN-Q_like"/>
    <property type="match status" value="1"/>
</dbReference>
<evidence type="ECO:0000256" key="4">
    <source>
        <dbReference type="SAM" id="SignalP"/>
    </source>
</evidence>
<feature type="chain" id="PRO_5043617140" description="Aminopeptidase N" evidence="4">
    <location>
        <begin position="16"/>
        <end position="321"/>
    </location>
</feature>
<dbReference type="AlphaFoldDB" id="A0AAU9V2A6"/>
<evidence type="ECO:0000256" key="3">
    <source>
        <dbReference type="ARBA" id="ARBA00023288"/>
    </source>
</evidence>
<keyword evidence="2" id="KW-0336">GPI-anchor</keyword>
<evidence type="ECO:0000259" key="5">
    <source>
        <dbReference type="Pfam" id="PF01433"/>
    </source>
</evidence>
<dbReference type="GO" id="GO:0042277">
    <property type="term" value="F:peptide binding"/>
    <property type="evidence" value="ECO:0007669"/>
    <property type="project" value="TreeGrafter"/>
</dbReference>
<sequence>MLSLIFLSLLGSAFSGPVDFQYANVTDYQHYRLNDDVTPSFYDVRLFFDPNSASGFNGDVSMRLIVNNNTSRILLHAMAMQIQSVQLFADGSQTNLATNYTLSTDETHFLEIVSSVNLTVGSLYVLNIAYVGTYATNMFGVYISTYQYMGQTQNLIASQLQPTFARRAFPCFDEPRFKAIFRTTIYAPAQYPTVRSNMPIRATPLKPEVQGYVKHEFEDTPIMSSYLLAYLVSNFTYVSNEGQQNASYRIPFRIYSRPGTEDTAQFALDFGQRNMVALETYTNITYDLPKFDKAAIPDFAAGAMENWGLVLYRYVKFWNVF</sequence>
<keyword evidence="8" id="KW-1185">Reference proteome</keyword>
<dbReference type="GO" id="GO:0005886">
    <property type="term" value="C:plasma membrane"/>
    <property type="evidence" value="ECO:0007669"/>
    <property type="project" value="UniProtKB-SubCell"/>
</dbReference>
<dbReference type="InterPro" id="IPR045357">
    <property type="entry name" value="Aminopeptidase_N-like_N"/>
</dbReference>
<evidence type="ECO:0008006" key="9">
    <source>
        <dbReference type="Google" id="ProtNLM"/>
    </source>
</evidence>
<comment type="subcellular location">
    <subcellularLocation>
        <location evidence="1">Cell membrane</location>
        <topology evidence="1">Lipid-anchor</topology>
        <topology evidence="1">GPI-anchor</topology>
    </subcellularLocation>
</comment>
<name>A0AAU9V2A6_EUPED</name>
<dbReference type="InterPro" id="IPR014782">
    <property type="entry name" value="Peptidase_M1_dom"/>
</dbReference>
<feature type="domain" description="Aminopeptidase N-like N-terminal" evidence="6">
    <location>
        <begin position="39"/>
        <end position="227"/>
    </location>
</feature>
<proteinExistence type="predicted"/>
<dbReference type="GO" id="GO:0005737">
    <property type="term" value="C:cytoplasm"/>
    <property type="evidence" value="ECO:0007669"/>
    <property type="project" value="TreeGrafter"/>
</dbReference>
<evidence type="ECO:0000313" key="7">
    <source>
        <dbReference type="EMBL" id="CAH2105887.1"/>
    </source>
</evidence>
<dbReference type="GO" id="GO:0005615">
    <property type="term" value="C:extracellular space"/>
    <property type="evidence" value="ECO:0007669"/>
    <property type="project" value="TreeGrafter"/>
</dbReference>
<dbReference type="GO" id="GO:0043171">
    <property type="term" value="P:peptide catabolic process"/>
    <property type="evidence" value="ECO:0007669"/>
    <property type="project" value="TreeGrafter"/>
</dbReference>
<evidence type="ECO:0000259" key="6">
    <source>
        <dbReference type="Pfam" id="PF17900"/>
    </source>
</evidence>
<keyword evidence="3" id="KW-0449">Lipoprotein</keyword>
<dbReference type="GO" id="GO:0098552">
    <property type="term" value="C:side of membrane"/>
    <property type="evidence" value="ECO:0007669"/>
    <property type="project" value="UniProtKB-KW"/>
</dbReference>
<dbReference type="GO" id="GO:0008270">
    <property type="term" value="F:zinc ion binding"/>
    <property type="evidence" value="ECO:0007669"/>
    <property type="project" value="InterPro"/>
</dbReference>
<keyword evidence="4" id="KW-0732">Signal</keyword>
<keyword evidence="2" id="KW-0472">Membrane</keyword>
<evidence type="ECO:0000313" key="8">
    <source>
        <dbReference type="Proteomes" id="UP001153954"/>
    </source>
</evidence>
<dbReference type="PANTHER" id="PTHR11533">
    <property type="entry name" value="PROTEASE M1 ZINC METALLOPROTEASE"/>
    <property type="match status" value="1"/>
</dbReference>
<protein>
    <recommendedName>
        <fullName evidence="9">Aminopeptidase N</fullName>
    </recommendedName>
</protein>
<keyword evidence="2" id="KW-0325">Glycoprotein</keyword>
<dbReference type="Gene3D" id="2.60.40.1730">
    <property type="entry name" value="tricorn interacting facor f3 domain"/>
    <property type="match status" value="1"/>
</dbReference>
<gene>
    <name evidence="7" type="ORF">EEDITHA_LOCUS20087</name>
</gene>
<dbReference type="SUPFAM" id="SSF63737">
    <property type="entry name" value="Leukotriene A4 hydrolase N-terminal domain"/>
    <property type="match status" value="1"/>
</dbReference>
<dbReference type="EMBL" id="CAKOGL010000028">
    <property type="protein sequence ID" value="CAH2105887.1"/>
    <property type="molecule type" value="Genomic_DNA"/>
</dbReference>
<dbReference type="InterPro" id="IPR042097">
    <property type="entry name" value="Aminopeptidase_N-like_N_sf"/>
</dbReference>
<accession>A0AAU9V2A6</accession>
<dbReference type="GO" id="GO:0006508">
    <property type="term" value="P:proteolysis"/>
    <property type="evidence" value="ECO:0007669"/>
    <property type="project" value="InterPro"/>
</dbReference>
<feature type="signal peptide" evidence="4">
    <location>
        <begin position="1"/>
        <end position="15"/>
    </location>
</feature>
<dbReference type="Pfam" id="PF17900">
    <property type="entry name" value="Peptidase_M1_N"/>
    <property type="match status" value="1"/>
</dbReference>
<dbReference type="SUPFAM" id="SSF55486">
    <property type="entry name" value="Metalloproteases ('zincins'), catalytic domain"/>
    <property type="match status" value="1"/>
</dbReference>